<dbReference type="AlphaFoldDB" id="A0A369XPW8"/>
<sequence length="455" mass="49000">MTHSTATVRPAAVAGTFYPESAIVLTRALRRLLGDTPPAQESRERPPKAIIAPHAGYVYSGPIAATVYAPLHALRATIRRVVLLGPTHRVAVNGLAVPSVSAFATPLGEVPLDAEAIARIAPLPQVVVSDAAHAMEHSLEVQLPFLQTVLERFTLVPLAVGKASPSEVAEVLETLWGSDETLIVISSDLSHYLPYPRACETDTDTARHIVALDAKLDHQQACGATPVNGLLLAARRHGLRARLLDLRNSGDTAGDKSRVVGYGAFSFTPVSADAHWDLLGSALLVSARNAIAAKFGLSPQPVTPMPELSEPGASFVTLTQNGHLRGCIGSLEAHRPLATDVAENAFAAAFHDRRFAPLSEPELPRTRVEVSLLTPAEAFPVRSEEDALARLRPGIDGLILSYGRRRATFLPQVWESLPDPRQFIAQLKLKAGLAADFWDPELTLARYGVRKWKEI</sequence>
<comment type="similarity">
    <text evidence="1 2">Belongs to the MEMO1 family.</text>
</comment>
<gene>
    <name evidence="4" type="primary">amrB</name>
    <name evidence="4" type="ORF">DVS81_02515</name>
</gene>
<dbReference type="CDD" id="cd07361">
    <property type="entry name" value="MEMO_like"/>
    <property type="match status" value="1"/>
</dbReference>
<name>A0A369XPW8_9PROT</name>
<dbReference type="InterPro" id="IPR002733">
    <property type="entry name" value="AMMECR1_domain"/>
</dbReference>
<dbReference type="Pfam" id="PF01871">
    <property type="entry name" value="AMMECR1"/>
    <property type="match status" value="1"/>
</dbReference>
<dbReference type="InterPro" id="IPR023473">
    <property type="entry name" value="AMMECR1"/>
</dbReference>
<dbReference type="Pfam" id="PF01875">
    <property type="entry name" value="Memo"/>
    <property type="match status" value="1"/>
</dbReference>
<dbReference type="PANTHER" id="PTHR11060:SF0">
    <property type="entry name" value="PROTEIN MEMO1"/>
    <property type="match status" value="1"/>
</dbReference>
<comment type="caution">
    <text evidence="4">The sequence shown here is derived from an EMBL/GenBank/DDBJ whole genome shotgun (WGS) entry which is preliminary data.</text>
</comment>
<evidence type="ECO:0000313" key="4">
    <source>
        <dbReference type="EMBL" id="RDE52201.1"/>
    </source>
</evidence>
<accession>A0A369XPW8</accession>
<organism evidence="4 5">
    <name type="scientific">Candidatus Accumulibacter meliphilus</name>
    <dbReference type="NCBI Taxonomy" id="2211374"/>
    <lineage>
        <taxon>Bacteria</taxon>
        <taxon>Pseudomonadati</taxon>
        <taxon>Pseudomonadota</taxon>
        <taxon>Betaproteobacteria</taxon>
        <taxon>Candidatus Accumulibacter</taxon>
    </lineage>
</organism>
<dbReference type="InterPro" id="IPR027485">
    <property type="entry name" value="AMMECR1_N"/>
</dbReference>
<dbReference type="NCBIfam" id="TIGR00296">
    <property type="entry name" value="TIGR00296 family protein"/>
    <property type="match status" value="1"/>
</dbReference>
<dbReference type="InterPro" id="IPR027623">
    <property type="entry name" value="AmmeMemoSam_A"/>
</dbReference>
<proteinExistence type="inferred from homology"/>
<evidence type="ECO:0000259" key="3">
    <source>
        <dbReference type="PROSITE" id="PS51112"/>
    </source>
</evidence>
<dbReference type="SUPFAM" id="SSF143447">
    <property type="entry name" value="AMMECR1-like"/>
    <property type="match status" value="1"/>
</dbReference>
<dbReference type="Gene3D" id="3.30.1490.150">
    <property type="entry name" value="Hypothetical protein ph0010, domain 2"/>
    <property type="match status" value="1"/>
</dbReference>
<dbReference type="InterPro" id="IPR036071">
    <property type="entry name" value="AMMECR1_dom_sf"/>
</dbReference>
<evidence type="ECO:0000256" key="2">
    <source>
        <dbReference type="HAMAP-Rule" id="MF_00055"/>
    </source>
</evidence>
<dbReference type="Gene3D" id="3.40.830.10">
    <property type="entry name" value="LigB-like"/>
    <property type="match status" value="1"/>
</dbReference>
<dbReference type="PROSITE" id="PS51112">
    <property type="entry name" value="AMMECR1"/>
    <property type="match status" value="1"/>
</dbReference>
<reference evidence="4 5" key="1">
    <citation type="submission" date="2018-05" db="EMBL/GenBank/DDBJ databases">
        <title>Integrated omic analyses show evidence that a Ca. Accumulibacter phosphatis strain performs denitrification under micro-aerobic conditions.</title>
        <authorList>
            <person name="Camejo P.Y."/>
            <person name="Katherine M.D."/>
            <person name="Daniel N.R."/>
        </authorList>
    </citation>
    <scope>NUCLEOTIDE SEQUENCE [LARGE SCALE GENOMIC DNA]</scope>
    <source>
        <strain evidence="4">UW-LDO-IC</strain>
    </source>
</reference>
<dbReference type="InterPro" id="IPR002737">
    <property type="entry name" value="MEMO1_fam"/>
</dbReference>
<dbReference type="NCBIfam" id="TIGR04335">
    <property type="entry name" value="AmmeMemoSam_A"/>
    <property type="match status" value="1"/>
</dbReference>
<evidence type="ECO:0000256" key="1">
    <source>
        <dbReference type="ARBA" id="ARBA00006315"/>
    </source>
</evidence>
<dbReference type="Gene3D" id="3.30.700.20">
    <property type="entry name" value="Hypothetical protein ph0010, domain 1"/>
    <property type="match status" value="1"/>
</dbReference>
<evidence type="ECO:0000313" key="5">
    <source>
        <dbReference type="Proteomes" id="UP000253831"/>
    </source>
</evidence>
<dbReference type="NCBIfam" id="TIGR04336">
    <property type="entry name" value="AmmeMemoSam_B"/>
    <property type="match status" value="1"/>
</dbReference>
<protein>
    <recommendedName>
        <fullName evidence="2">MEMO1 family protein DVS81_02515</fullName>
    </recommendedName>
</protein>
<feature type="domain" description="AMMECR1" evidence="3">
    <location>
        <begin position="272"/>
        <end position="455"/>
    </location>
</feature>
<dbReference type="HAMAP" id="MF_00055">
    <property type="entry name" value="MEMO1"/>
    <property type="match status" value="1"/>
</dbReference>
<dbReference type="Proteomes" id="UP000253831">
    <property type="component" value="Unassembled WGS sequence"/>
</dbReference>
<dbReference type="EMBL" id="QPGA01000002">
    <property type="protein sequence ID" value="RDE52201.1"/>
    <property type="molecule type" value="Genomic_DNA"/>
</dbReference>
<dbReference type="PANTHER" id="PTHR11060">
    <property type="entry name" value="PROTEIN MEMO1"/>
    <property type="match status" value="1"/>
</dbReference>